<gene>
    <name evidence="2" type="ORF">HII27_10965</name>
</gene>
<dbReference type="Proteomes" id="UP000607331">
    <property type="component" value="Unassembled WGS sequence"/>
</dbReference>
<comment type="caution">
    <text evidence="2">The sequence shown here is derived from an EMBL/GenBank/DDBJ whole genome shotgun (WGS) entry which is preliminary data.</text>
</comment>
<sequence>MKSKVMNVIFQLAWLALLVITLFFPRSAAPVVLAALVWVACFLCWLIALVCAVGWFAGGRARDEVLEGLRIFKKLPRKPVRSWGMRLVIILGLACSGWVITLVFYLLTLVMYQIARVQLAEPVVA</sequence>
<feature type="transmembrane region" description="Helical" evidence="1">
    <location>
        <begin position="87"/>
        <end position="115"/>
    </location>
</feature>
<feature type="transmembrane region" description="Helical" evidence="1">
    <location>
        <begin position="38"/>
        <end position="57"/>
    </location>
</feature>
<keyword evidence="1" id="KW-1133">Transmembrane helix</keyword>
<dbReference type="RefSeq" id="WP_185667930.1">
    <property type="nucleotide sequence ID" value="NZ_JABBJF010000007.1"/>
</dbReference>
<reference evidence="2 3" key="1">
    <citation type="submission" date="2020-04" db="EMBL/GenBank/DDBJ databases">
        <title>The draft genome of Kluyvera sichuanensis strain SCKS090646.</title>
        <authorList>
            <person name="Wei L."/>
            <person name="Liu L."/>
            <person name="Feng Y."/>
            <person name="Zong Z."/>
        </authorList>
    </citation>
    <scope>NUCLEOTIDE SEQUENCE [LARGE SCALE GENOMIC DNA]</scope>
    <source>
        <strain evidence="2 3">090646</strain>
    </source>
</reference>
<keyword evidence="3" id="KW-1185">Reference proteome</keyword>
<dbReference type="InterPro" id="IPR047759">
    <property type="entry name" value="LysA-like"/>
</dbReference>
<evidence type="ECO:0000256" key="1">
    <source>
        <dbReference type="SAM" id="Phobius"/>
    </source>
</evidence>
<organism evidence="2 3">
    <name type="scientific">Kluyvera sichuanensis</name>
    <dbReference type="NCBI Taxonomy" id="2725494"/>
    <lineage>
        <taxon>Bacteria</taxon>
        <taxon>Pseudomonadati</taxon>
        <taxon>Pseudomonadota</taxon>
        <taxon>Gammaproteobacteria</taxon>
        <taxon>Enterobacterales</taxon>
        <taxon>Enterobacteriaceae</taxon>
        <taxon>Kluyvera</taxon>
    </lineage>
</organism>
<evidence type="ECO:0000313" key="2">
    <source>
        <dbReference type="EMBL" id="MBC1186235.1"/>
    </source>
</evidence>
<keyword evidence="1" id="KW-0472">Membrane</keyword>
<keyword evidence="1" id="KW-0812">Transmembrane</keyword>
<dbReference type="NCBIfam" id="NF038378">
    <property type="entry name" value="DNZ54_00345_fm"/>
    <property type="match status" value="1"/>
</dbReference>
<protein>
    <submittedName>
        <fullName evidence="2">Peptidase</fullName>
    </submittedName>
</protein>
<dbReference type="EMBL" id="JABBJF010000007">
    <property type="protein sequence ID" value="MBC1186235.1"/>
    <property type="molecule type" value="Genomic_DNA"/>
</dbReference>
<proteinExistence type="predicted"/>
<evidence type="ECO:0000313" key="3">
    <source>
        <dbReference type="Proteomes" id="UP000607331"/>
    </source>
</evidence>
<name>A0ABR6RSX3_9ENTR</name>
<accession>A0ABR6RSX3</accession>